<protein>
    <submittedName>
        <fullName evidence="1">Uncharacterized protein</fullName>
    </submittedName>
</protein>
<keyword evidence="2" id="KW-1185">Reference proteome</keyword>
<evidence type="ECO:0000313" key="2">
    <source>
        <dbReference type="Proteomes" id="UP000186817"/>
    </source>
</evidence>
<dbReference type="Proteomes" id="UP000186817">
    <property type="component" value="Unassembled WGS sequence"/>
</dbReference>
<accession>A0A1Q9EM87</accession>
<dbReference type="EMBL" id="LSRX01000115">
    <property type="protein sequence ID" value="OLQ08542.1"/>
    <property type="molecule type" value="Genomic_DNA"/>
</dbReference>
<dbReference type="OrthoDB" id="442337at2759"/>
<proteinExistence type="predicted"/>
<reference evidence="1 2" key="1">
    <citation type="submission" date="2016-02" db="EMBL/GenBank/DDBJ databases">
        <title>Genome analysis of coral dinoflagellate symbionts highlights evolutionary adaptations to a symbiotic lifestyle.</title>
        <authorList>
            <person name="Aranda M."/>
            <person name="Li Y."/>
            <person name="Liew Y.J."/>
            <person name="Baumgarten S."/>
            <person name="Simakov O."/>
            <person name="Wilson M."/>
            <person name="Piel J."/>
            <person name="Ashoor H."/>
            <person name="Bougouffa S."/>
            <person name="Bajic V.B."/>
            <person name="Ryu T."/>
            <person name="Ravasi T."/>
            <person name="Bayer T."/>
            <person name="Micklem G."/>
            <person name="Kim H."/>
            <person name="Bhak J."/>
            <person name="Lajeunesse T.C."/>
            <person name="Voolstra C.R."/>
        </authorList>
    </citation>
    <scope>NUCLEOTIDE SEQUENCE [LARGE SCALE GENOMIC DNA]</scope>
    <source>
        <strain evidence="1 2">CCMP2467</strain>
    </source>
</reference>
<name>A0A1Q9EM87_SYMMI</name>
<dbReference type="AlphaFoldDB" id="A0A1Q9EM87"/>
<gene>
    <name evidence="1" type="ORF">AK812_SmicGene7964</name>
</gene>
<organism evidence="1 2">
    <name type="scientific">Symbiodinium microadriaticum</name>
    <name type="common">Dinoflagellate</name>
    <name type="synonym">Zooxanthella microadriatica</name>
    <dbReference type="NCBI Taxonomy" id="2951"/>
    <lineage>
        <taxon>Eukaryota</taxon>
        <taxon>Sar</taxon>
        <taxon>Alveolata</taxon>
        <taxon>Dinophyceae</taxon>
        <taxon>Suessiales</taxon>
        <taxon>Symbiodiniaceae</taxon>
        <taxon>Symbiodinium</taxon>
    </lineage>
</organism>
<evidence type="ECO:0000313" key="1">
    <source>
        <dbReference type="EMBL" id="OLQ08542.1"/>
    </source>
</evidence>
<comment type="caution">
    <text evidence="1">The sequence shown here is derived from an EMBL/GenBank/DDBJ whole genome shotgun (WGS) entry which is preliminary data.</text>
</comment>
<sequence length="437" mass="47544">MAFAGGVHCCRGSRAGAKEGPLLRWQSSAAFHRPNSWQLAATAAFGPGVFQGDGSPDGLLGGSPGGASAAWRMLFRPRMWGAFFGSFHVTCMWEAGPALMLQKARCEGNSLGGFVLGNSGLSRSGALYFRQEPAKNAEPSPLRIVVIASQDEFDETVYRDPEVDVSTAGNGRRGSTHALLKCLLEDSIRVQTGSVSLVALLILDFHAPTEGPTTLVPRTPLPREGPELMQVHVQGFGPIVAFRGAGELAADIAISTSVRRDMLTLLHGAVGAKVQVAMGHDYNQPYGPWGVREAWPALHEVHCRLMERTVLLATSRHLADFVRRWSAEKVDARVCYCADYGYFDRFLTSSSVGGGEYVTFISPCPAKGLCIFLRLAQDLPTVRFRAVTTVWTKTIHEQLLRSLRNVRVSAGRRNAESIYQKTAVLVVPSIWSEEMSL</sequence>